<accession>A0A343JDW2</accession>
<dbReference type="Gene3D" id="1.10.10.10">
    <property type="entry name" value="Winged helix-like DNA-binding domain superfamily/Winged helix DNA-binding domain"/>
    <property type="match status" value="1"/>
</dbReference>
<dbReference type="EMBL" id="CP016786">
    <property type="protein sequence ID" value="ASW43720.1"/>
    <property type="molecule type" value="Genomic_DNA"/>
</dbReference>
<evidence type="ECO:0000313" key="2">
    <source>
        <dbReference type="EMBL" id="ASW43720.1"/>
    </source>
</evidence>
<dbReference type="SUPFAM" id="SSF46785">
    <property type="entry name" value="Winged helix' DNA-binding domain"/>
    <property type="match status" value="1"/>
</dbReference>
<dbReference type="KEGG" id="cia:BEN51_09565"/>
<reference evidence="2 3" key="1">
    <citation type="submission" date="2016-08" db="EMBL/GenBank/DDBJ databases">
        <title>Complete Genome Sequence Of The Indigo Reducing Clostridium isatidis DSM15098.</title>
        <authorList>
            <person name="Little G.T."/>
            <person name="Minton N.P."/>
        </authorList>
    </citation>
    <scope>NUCLEOTIDE SEQUENCE [LARGE SCALE GENOMIC DNA]</scope>
    <source>
        <strain evidence="2 3">DSM 15098</strain>
    </source>
</reference>
<dbReference type="PANTHER" id="PTHR43252:SF5">
    <property type="entry name" value="TRANSCRIPTIONAL REGULATOR, PADR-LIKE FAMILY"/>
    <property type="match status" value="1"/>
</dbReference>
<keyword evidence="3" id="KW-1185">Reference proteome</keyword>
<feature type="domain" description="Transcription regulator PadR N-terminal" evidence="1">
    <location>
        <begin position="18"/>
        <end position="84"/>
    </location>
</feature>
<dbReference type="Proteomes" id="UP000264883">
    <property type="component" value="Chromosome"/>
</dbReference>
<dbReference type="InterPro" id="IPR036388">
    <property type="entry name" value="WH-like_DNA-bd_sf"/>
</dbReference>
<organism evidence="2 3">
    <name type="scientific">Clostridium isatidis</name>
    <dbReference type="NCBI Taxonomy" id="182773"/>
    <lineage>
        <taxon>Bacteria</taxon>
        <taxon>Bacillati</taxon>
        <taxon>Bacillota</taxon>
        <taxon>Clostridia</taxon>
        <taxon>Eubacteriales</taxon>
        <taxon>Clostridiaceae</taxon>
        <taxon>Clostridium</taxon>
    </lineage>
</organism>
<protein>
    <submittedName>
        <fullName evidence="2">PadR family transcriptional regulator</fullName>
    </submittedName>
</protein>
<dbReference type="InterPro" id="IPR005149">
    <property type="entry name" value="Tscrpt_reg_PadR_N"/>
</dbReference>
<sequence length="108" mass="12661">MAREQFQNLTEPMYYILLSLLEERCGVDIMERVEEISKGRVKIGPGTLYALLGRFEKERMIKETEVVGRKRSYIITDKGLAILKEEYERLINLIEDGRLFLVGKYDEV</sequence>
<dbReference type="Pfam" id="PF03551">
    <property type="entry name" value="PadR"/>
    <property type="match status" value="1"/>
</dbReference>
<dbReference type="PANTHER" id="PTHR43252">
    <property type="entry name" value="TRANSCRIPTIONAL REGULATOR YQJI"/>
    <property type="match status" value="1"/>
</dbReference>
<dbReference type="AlphaFoldDB" id="A0A343JDW2"/>
<dbReference type="InterPro" id="IPR036390">
    <property type="entry name" value="WH_DNA-bd_sf"/>
</dbReference>
<dbReference type="OrthoDB" id="9814826at2"/>
<dbReference type="RefSeq" id="WP_119865854.1">
    <property type="nucleotide sequence ID" value="NZ_CP016786.1"/>
</dbReference>
<proteinExistence type="predicted"/>
<evidence type="ECO:0000313" key="3">
    <source>
        <dbReference type="Proteomes" id="UP000264883"/>
    </source>
</evidence>
<gene>
    <name evidence="2" type="ORF">BEN51_09565</name>
</gene>
<name>A0A343JDW2_9CLOT</name>
<evidence type="ECO:0000259" key="1">
    <source>
        <dbReference type="Pfam" id="PF03551"/>
    </source>
</evidence>